<accession>A0ACC3DA97</accession>
<dbReference type="EMBL" id="JAWDJW010006550">
    <property type="protein sequence ID" value="KAK3064311.1"/>
    <property type="molecule type" value="Genomic_DNA"/>
</dbReference>
<keyword evidence="2" id="KW-1185">Reference proteome</keyword>
<protein>
    <submittedName>
        <fullName evidence="1">Uncharacterized protein</fullName>
    </submittedName>
</protein>
<proteinExistence type="predicted"/>
<comment type="caution">
    <text evidence="1">The sequence shown here is derived from an EMBL/GenBank/DDBJ whole genome shotgun (WGS) entry which is preliminary data.</text>
</comment>
<evidence type="ECO:0000313" key="1">
    <source>
        <dbReference type="EMBL" id="KAK3064311.1"/>
    </source>
</evidence>
<sequence length="307" mass="33434">MFKRTLKEPDTRLRHERWADTMSSNFDVFQYLLFFILIGIPIYYTIGYTMPIFLAPILLMFHGANAIPRWIKRAVHPVLVTALVMVLVSWVISLTQGHSLQWGLQRFKTGNSYLQYFIGVKSLPPPSAGDILTSMLDATIVAWAMPMLRLPFRPFATVLIEILVPNLFLAIPSLFIYPALCFAIGTSPTNSLAFAPCSITLALAQTSPNNLGGNFNVITPVVVVSGICGLIIGPTILKLIRIPGDDYVTKGVVLAANSSAIATAILLEAYIRAAALSSLSMSVFGILFVVLTAIPPGGSAPMHKTVR</sequence>
<evidence type="ECO:0000313" key="2">
    <source>
        <dbReference type="Proteomes" id="UP001186974"/>
    </source>
</evidence>
<dbReference type="Proteomes" id="UP001186974">
    <property type="component" value="Unassembled WGS sequence"/>
</dbReference>
<organism evidence="1 2">
    <name type="scientific">Coniosporium uncinatum</name>
    <dbReference type="NCBI Taxonomy" id="93489"/>
    <lineage>
        <taxon>Eukaryota</taxon>
        <taxon>Fungi</taxon>
        <taxon>Dikarya</taxon>
        <taxon>Ascomycota</taxon>
        <taxon>Pezizomycotina</taxon>
        <taxon>Dothideomycetes</taxon>
        <taxon>Dothideomycetes incertae sedis</taxon>
        <taxon>Coniosporium</taxon>
    </lineage>
</organism>
<reference evidence="1" key="1">
    <citation type="submission" date="2024-09" db="EMBL/GenBank/DDBJ databases">
        <title>Black Yeasts Isolated from many extreme environments.</title>
        <authorList>
            <person name="Coleine C."/>
            <person name="Stajich J.E."/>
            <person name="Selbmann L."/>
        </authorList>
    </citation>
    <scope>NUCLEOTIDE SEQUENCE</scope>
    <source>
        <strain evidence="1">CCFEE 5737</strain>
    </source>
</reference>
<name>A0ACC3DA97_9PEZI</name>
<gene>
    <name evidence="1" type="ORF">LTS18_008343</name>
</gene>